<sequence length="142" mass="15832">MGIVPSYNGKVTANFNADTFRIMKSTKHPEEAFTVLSYLLGDASLKLLATYGAMPARLADQPDYLASVESNYAWDPDFQVAVDGVAYADNPSFEAYMPNYLESRDRIVNEFTSLIQTTEGLNMDDEIAKLQADLQAIFDKQK</sequence>
<evidence type="ECO:0000313" key="1">
    <source>
        <dbReference type="EMBL" id="MPN25025.1"/>
    </source>
</evidence>
<accession>A0A645GEC0</accession>
<dbReference type="AlphaFoldDB" id="A0A645GEC0"/>
<protein>
    <submittedName>
        <fullName evidence="1">Uncharacterized protein</fullName>
    </submittedName>
</protein>
<gene>
    <name evidence="1" type="ORF">SDC9_172432</name>
</gene>
<name>A0A645GEC0_9ZZZZ</name>
<dbReference type="EMBL" id="VSSQ01074058">
    <property type="protein sequence ID" value="MPN25025.1"/>
    <property type="molecule type" value="Genomic_DNA"/>
</dbReference>
<dbReference type="SUPFAM" id="SSF53850">
    <property type="entry name" value="Periplasmic binding protein-like II"/>
    <property type="match status" value="1"/>
</dbReference>
<proteinExistence type="predicted"/>
<dbReference type="Gene3D" id="3.40.190.10">
    <property type="entry name" value="Periplasmic binding protein-like II"/>
    <property type="match status" value="1"/>
</dbReference>
<reference evidence="1" key="1">
    <citation type="submission" date="2019-08" db="EMBL/GenBank/DDBJ databases">
        <authorList>
            <person name="Kucharzyk K."/>
            <person name="Murdoch R.W."/>
            <person name="Higgins S."/>
            <person name="Loffler F."/>
        </authorList>
    </citation>
    <scope>NUCLEOTIDE SEQUENCE</scope>
</reference>
<comment type="caution">
    <text evidence="1">The sequence shown here is derived from an EMBL/GenBank/DDBJ whole genome shotgun (WGS) entry which is preliminary data.</text>
</comment>
<organism evidence="1">
    <name type="scientific">bioreactor metagenome</name>
    <dbReference type="NCBI Taxonomy" id="1076179"/>
    <lineage>
        <taxon>unclassified sequences</taxon>
        <taxon>metagenomes</taxon>
        <taxon>ecological metagenomes</taxon>
    </lineage>
</organism>